<proteinExistence type="inferred from homology"/>
<evidence type="ECO:0000313" key="9">
    <source>
        <dbReference type="Proteomes" id="UP000655589"/>
    </source>
</evidence>
<evidence type="ECO:0000256" key="2">
    <source>
        <dbReference type="ARBA" id="ARBA00022448"/>
    </source>
</evidence>
<dbReference type="PROSITE" id="PS01039">
    <property type="entry name" value="SBP_BACTERIAL_3"/>
    <property type="match status" value="1"/>
</dbReference>
<dbReference type="CDD" id="cd13690">
    <property type="entry name" value="PBP2_GluB"/>
    <property type="match status" value="1"/>
</dbReference>
<dbReference type="Gene3D" id="3.40.190.10">
    <property type="entry name" value="Periplasmic binding protein-like II"/>
    <property type="match status" value="2"/>
</dbReference>
<dbReference type="PANTHER" id="PTHR30085:SF6">
    <property type="entry name" value="ABC TRANSPORTER GLUTAMINE-BINDING PROTEIN GLNH"/>
    <property type="match status" value="1"/>
</dbReference>
<dbReference type="GO" id="GO:0005576">
    <property type="term" value="C:extracellular region"/>
    <property type="evidence" value="ECO:0007669"/>
    <property type="project" value="TreeGrafter"/>
</dbReference>
<evidence type="ECO:0000256" key="5">
    <source>
        <dbReference type="SAM" id="MobiDB-lite"/>
    </source>
</evidence>
<comment type="similarity">
    <text evidence="1 4">Belongs to the bacterial solute-binding protein 3 family.</text>
</comment>
<organism evidence="8 9">
    <name type="scientific">Promicromonospora citrea</name>
    <dbReference type="NCBI Taxonomy" id="43677"/>
    <lineage>
        <taxon>Bacteria</taxon>
        <taxon>Bacillati</taxon>
        <taxon>Actinomycetota</taxon>
        <taxon>Actinomycetes</taxon>
        <taxon>Micrococcales</taxon>
        <taxon>Promicromonosporaceae</taxon>
        <taxon>Promicromonospora</taxon>
    </lineage>
</organism>
<dbReference type="Proteomes" id="UP000655589">
    <property type="component" value="Unassembled WGS sequence"/>
</dbReference>
<sequence length="340" mass="35590">MRTRAAHRPLVTALVALTLLGTTAACAPEPATHLLTGAAGAGSVAQEPAQRSAQEAAPRMEGPATEAPAECADGRPAVASLEPGGSPEVSAGSTMAAIRDRGVLRVGVSSDTLLMGSRNPFSGEIEGFDIDVARQVADALLGDPERIQYRVITSGDRERVLAEHDVDIVVRAFTINCERWENIAFSAEYYHAGQKLLVRSTSGVAGVDDLAGQRVCAPDGTTTLERLREWEGVEAVPAATHTTCLVLFQQGAVDAITGDDTVLAGFAAQDPYAKVVGSAVSDEPYGVGIPADQADMVRFVNAVLEDMVDGGQWTASYERWLGDALGPAPAPPEPVYGRTP</sequence>
<dbReference type="InterPro" id="IPR051455">
    <property type="entry name" value="Bact_solute-bind_prot3"/>
</dbReference>
<dbReference type="PROSITE" id="PS51257">
    <property type="entry name" value="PROKAR_LIPOPROTEIN"/>
    <property type="match status" value="1"/>
</dbReference>
<feature type="chain" id="PRO_5034621877" evidence="6">
    <location>
        <begin position="28"/>
        <end position="340"/>
    </location>
</feature>
<keyword evidence="2" id="KW-0813">Transport</keyword>
<dbReference type="PANTHER" id="PTHR30085">
    <property type="entry name" value="AMINO ACID ABC TRANSPORTER PERMEASE"/>
    <property type="match status" value="1"/>
</dbReference>
<dbReference type="GO" id="GO:0030288">
    <property type="term" value="C:outer membrane-bounded periplasmic space"/>
    <property type="evidence" value="ECO:0007669"/>
    <property type="project" value="TreeGrafter"/>
</dbReference>
<feature type="signal peptide" evidence="6">
    <location>
        <begin position="1"/>
        <end position="27"/>
    </location>
</feature>
<evidence type="ECO:0000256" key="4">
    <source>
        <dbReference type="RuleBase" id="RU003744"/>
    </source>
</evidence>
<dbReference type="InterPro" id="IPR001638">
    <property type="entry name" value="Solute-binding_3/MltF_N"/>
</dbReference>
<evidence type="ECO:0000256" key="1">
    <source>
        <dbReference type="ARBA" id="ARBA00010333"/>
    </source>
</evidence>
<dbReference type="RefSeq" id="WP_171108987.1">
    <property type="nucleotide sequence ID" value="NZ_BMPT01000007.1"/>
</dbReference>
<reference evidence="8" key="2">
    <citation type="submission" date="2020-09" db="EMBL/GenBank/DDBJ databases">
        <authorList>
            <person name="Sun Q."/>
            <person name="Ohkuma M."/>
        </authorList>
    </citation>
    <scope>NUCLEOTIDE SEQUENCE</scope>
    <source>
        <strain evidence="8">JCM 3051</strain>
    </source>
</reference>
<dbReference type="Pfam" id="PF00497">
    <property type="entry name" value="SBP_bac_3"/>
    <property type="match status" value="1"/>
</dbReference>
<dbReference type="InterPro" id="IPR018313">
    <property type="entry name" value="SBP_3_CS"/>
</dbReference>
<dbReference type="SMART" id="SM00062">
    <property type="entry name" value="PBPb"/>
    <property type="match status" value="1"/>
</dbReference>
<evidence type="ECO:0000256" key="6">
    <source>
        <dbReference type="SAM" id="SignalP"/>
    </source>
</evidence>
<evidence type="ECO:0000313" key="8">
    <source>
        <dbReference type="EMBL" id="GGM26188.1"/>
    </source>
</evidence>
<evidence type="ECO:0000256" key="3">
    <source>
        <dbReference type="ARBA" id="ARBA00022729"/>
    </source>
</evidence>
<keyword evidence="9" id="KW-1185">Reference proteome</keyword>
<evidence type="ECO:0000259" key="7">
    <source>
        <dbReference type="SMART" id="SM00062"/>
    </source>
</evidence>
<protein>
    <submittedName>
        <fullName evidence="8">ABC transporter substrate-binding protein</fullName>
    </submittedName>
</protein>
<keyword evidence="3 6" id="KW-0732">Signal</keyword>
<dbReference type="GO" id="GO:0006865">
    <property type="term" value="P:amino acid transport"/>
    <property type="evidence" value="ECO:0007669"/>
    <property type="project" value="TreeGrafter"/>
</dbReference>
<reference evidence="8" key="1">
    <citation type="journal article" date="2014" name="Int. J. Syst. Evol. Microbiol.">
        <title>Complete genome sequence of Corynebacterium casei LMG S-19264T (=DSM 44701T), isolated from a smear-ripened cheese.</title>
        <authorList>
            <consortium name="US DOE Joint Genome Institute (JGI-PGF)"/>
            <person name="Walter F."/>
            <person name="Albersmeier A."/>
            <person name="Kalinowski J."/>
            <person name="Ruckert C."/>
        </authorList>
    </citation>
    <scope>NUCLEOTIDE SEQUENCE</scope>
    <source>
        <strain evidence="8">JCM 3051</strain>
    </source>
</reference>
<dbReference type="AlphaFoldDB" id="A0A8H9L5G7"/>
<dbReference type="EMBL" id="BMPT01000007">
    <property type="protein sequence ID" value="GGM26188.1"/>
    <property type="molecule type" value="Genomic_DNA"/>
</dbReference>
<comment type="caution">
    <text evidence="8">The sequence shown here is derived from an EMBL/GenBank/DDBJ whole genome shotgun (WGS) entry which is preliminary data.</text>
</comment>
<name>A0A8H9L5G7_9MICO</name>
<gene>
    <name evidence="8" type="ORF">GCM10010102_22340</name>
</gene>
<dbReference type="SUPFAM" id="SSF53850">
    <property type="entry name" value="Periplasmic binding protein-like II"/>
    <property type="match status" value="1"/>
</dbReference>
<feature type="region of interest" description="Disordered" evidence="5">
    <location>
        <begin position="42"/>
        <end position="70"/>
    </location>
</feature>
<accession>A0A8H9L5G7</accession>
<feature type="domain" description="Solute-binding protein family 3/N-terminal" evidence="7">
    <location>
        <begin position="103"/>
        <end position="324"/>
    </location>
</feature>